<evidence type="ECO:0000256" key="1">
    <source>
        <dbReference type="ARBA" id="ARBA00010928"/>
    </source>
</evidence>
<organism evidence="5 6">
    <name type="scientific">Actinomarinicola tropica</name>
    <dbReference type="NCBI Taxonomy" id="2789776"/>
    <lineage>
        <taxon>Bacteria</taxon>
        <taxon>Bacillati</taxon>
        <taxon>Actinomycetota</taxon>
        <taxon>Acidimicrobiia</taxon>
        <taxon>Acidimicrobiales</taxon>
        <taxon>Iamiaceae</taxon>
        <taxon>Actinomarinicola</taxon>
    </lineage>
</organism>
<name>A0A5Q2RR89_9ACTN</name>
<dbReference type="GO" id="GO:0016491">
    <property type="term" value="F:oxidoreductase activity"/>
    <property type="evidence" value="ECO:0007669"/>
    <property type="project" value="UniProtKB-KW"/>
</dbReference>
<evidence type="ECO:0000313" key="6">
    <source>
        <dbReference type="Proteomes" id="UP000334019"/>
    </source>
</evidence>
<protein>
    <submittedName>
        <fullName evidence="5">Gfo/Idh/MocA family oxidoreductase</fullName>
    </submittedName>
</protein>
<dbReference type="SUPFAM" id="SSF55347">
    <property type="entry name" value="Glyceraldehyde-3-phosphate dehydrogenase-like, C-terminal domain"/>
    <property type="match status" value="1"/>
</dbReference>
<dbReference type="Proteomes" id="UP000334019">
    <property type="component" value="Chromosome"/>
</dbReference>
<proteinExistence type="inferred from homology"/>
<keyword evidence="6" id="KW-1185">Reference proteome</keyword>
<dbReference type="KEGG" id="atq:GH723_04775"/>
<evidence type="ECO:0000259" key="3">
    <source>
        <dbReference type="Pfam" id="PF01408"/>
    </source>
</evidence>
<reference evidence="5 6" key="1">
    <citation type="submission" date="2019-11" db="EMBL/GenBank/DDBJ databases">
        <authorList>
            <person name="He Y."/>
        </authorList>
    </citation>
    <scope>NUCLEOTIDE SEQUENCE [LARGE SCALE GENOMIC DNA]</scope>
    <source>
        <strain evidence="5 6">SCSIO 58843</strain>
    </source>
</reference>
<dbReference type="Gene3D" id="3.40.50.720">
    <property type="entry name" value="NAD(P)-binding Rossmann-like Domain"/>
    <property type="match status" value="1"/>
</dbReference>
<dbReference type="EMBL" id="CP045851">
    <property type="protein sequence ID" value="QGG96976.1"/>
    <property type="molecule type" value="Genomic_DNA"/>
</dbReference>
<feature type="domain" description="GFO/IDH/MocA-like oxidoreductase" evidence="4">
    <location>
        <begin position="115"/>
        <end position="228"/>
    </location>
</feature>
<feature type="domain" description="Gfo/Idh/MocA-like oxidoreductase N-terminal" evidence="3">
    <location>
        <begin position="4"/>
        <end position="103"/>
    </location>
</feature>
<evidence type="ECO:0000259" key="4">
    <source>
        <dbReference type="Pfam" id="PF22725"/>
    </source>
</evidence>
<dbReference type="AlphaFoldDB" id="A0A5Q2RR89"/>
<dbReference type="InterPro" id="IPR000683">
    <property type="entry name" value="Gfo/Idh/MocA-like_OxRdtase_N"/>
</dbReference>
<dbReference type="InterPro" id="IPR055170">
    <property type="entry name" value="GFO_IDH_MocA-like_dom"/>
</dbReference>
<comment type="similarity">
    <text evidence="1">Belongs to the Gfo/Idh/MocA family.</text>
</comment>
<dbReference type="PANTHER" id="PTHR22604:SF105">
    <property type="entry name" value="TRANS-1,2-DIHYDROBENZENE-1,2-DIOL DEHYDROGENASE"/>
    <property type="match status" value="1"/>
</dbReference>
<dbReference type="Pfam" id="PF22725">
    <property type="entry name" value="GFO_IDH_MocA_C3"/>
    <property type="match status" value="1"/>
</dbReference>
<gene>
    <name evidence="5" type="ORF">GH723_04775</name>
</gene>
<keyword evidence="2" id="KW-0560">Oxidoreductase</keyword>
<dbReference type="Gene3D" id="3.30.360.10">
    <property type="entry name" value="Dihydrodipicolinate Reductase, domain 2"/>
    <property type="match status" value="1"/>
</dbReference>
<evidence type="ECO:0000313" key="5">
    <source>
        <dbReference type="EMBL" id="QGG96976.1"/>
    </source>
</evidence>
<dbReference type="InterPro" id="IPR036291">
    <property type="entry name" value="NAD(P)-bd_dom_sf"/>
</dbReference>
<dbReference type="SUPFAM" id="SSF51735">
    <property type="entry name" value="NAD(P)-binding Rossmann-fold domains"/>
    <property type="match status" value="1"/>
</dbReference>
<dbReference type="InterPro" id="IPR050984">
    <property type="entry name" value="Gfo/Idh/MocA_domain"/>
</dbReference>
<accession>A0A5Q2RR89</accession>
<evidence type="ECO:0000256" key="2">
    <source>
        <dbReference type="ARBA" id="ARBA00023002"/>
    </source>
</evidence>
<sequence length="308" mass="33085">MARALRHVEGAELVAVGSRSMERAASFAERFGATRAHGSYEALLDDDEVDLVYVATPHSSHRELAVAALEAGRHVLCEKAFAVNAREAREMAAAARASGRFLMEAMWTWFLPPVVELRRRLASGEIGRVRAVEANFSIAVPGPTGRHHELALAGGALLDLGVYPVALSRFLLGPPVEVRALGELGPTAVDVNLGVVASHPDGAVSIFHTGLEARSSHWCEVVGTEGVVRIEPPFWGTSGFTIDRHDGAPERVEVPHHGLAHEAIHAVERIRGGHLESDVIPLDTSVAIMATLDEIRRQIGVTYPADTP</sequence>
<dbReference type="PANTHER" id="PTHR22604">
    <property type="entry name" value="OXIDOREDUCTASES"/>
    <property type="match status" value="1"/>
</dbReference>
<dbReference type="Pfam" id="PF01408">
    <property type="entry name" value="GFO_IDH_MocA"/>
    <property type="match status" value="1"/>
</dbReference>
<dbReference type="GO" id="GO:0000166">
    <property type="term" value="F:nucleotide binding"/>
    <property type="evidence" value="ECO:0007669"/>
    <property type="project" value="InterPro"/>
</dbReference>